<dbReference type="InterPro" id="IPR039356">
    <property type="entry name" value="YfbR/HDDC2"/>
</dbReference>
<comment type="caution">
    <text evidence="4">The sequence shown here is derived from an EMBL/GenBank/DDBJ whole genome shotgun (WGS) entry which is preliminary data.</text>
</comment>
<dbReference type="Pfam" id="PF13023">
    <property type="entry name" value="HD_3"/>
    <property type="match status" value="1"/>
</dbReference>
<dbReference type="AlphaFoldDB" id="A0A9W8MDG8"/>
<accession>A0A9W8MDG8</accession>
<proteinExistence type="predicted"/>
<dbReference type="GO" id="GO:0046872">
    <property type="term" value="F:metal ion binding"/>
    <property type="evidence" value="ECO:0007669"/>
    <property type="project" value="UniProtKB-KW"/>
</dbReference>
<keyword evidence="5" id="KW-1185">Reference proteome</keyword>
<gene>
    <name evidence="4" type="ORF">H1R20_g11336</name>
</gene>
<sequence length="74" mass="8484">MALVHDLAEAQVGDITPHENFTKEEKHRLEQEAMNNFVHTMLHNSPAAQRIEALWREYEAGETPEAKFVKGVQL</sequence>
<dbReference type="SUPFAM" id="SSF109604">
    <property type="entry name" value="HD-domain/PDEase-like"/>
    <property type="match status" value="1"/>
</dbReference>
<feature type="domain" description="HD" evidence="3">
    <location>
        <begin position="1"/>
        <end position="71"/>
    </location>
</feature>
<evidence type="ECO:0000259" key="3">
    <source>
        <dbReference type="Pfam" id="PF13023"/>
    </source>
</evidence>
<dbReference type="PANTHER" id="PTHR11845">
    <property type="entry name" value="5'-DEOXYNUCLEOTIDASE HDDC2"/>
    <property type="match status" value="1"/>
</dbReference>
<evidence type="ECO:0000313" key="5">
    <source>
        <dbReference type="Proteomes" id="UP001140091"/>
    </source>
</evidence>
<protein>
    <recommendedName>
        <fullName evidence="3">HD domain-containing protein</fullName>
    </recommendedName>
</protein>
<evidence type="ECO:0000256" key="2">
    <source>
        <dbReference type="ARBA" id="ARBA00022801"/>
    </source>
</evidence>
<reference evidence="4" key="1">
    <citation type="submission" date="2022-06" db="EMBL/GenBank/DDBJ databases">
        <title>Genome Sequence of Candolleomyces eurysporus.</title>
        <authorList>
            <person name="Buettner E."/>
        </authorList>
    </citation>
    <scope>NUCLEOTIDE SEQUENCE</scope>
    <source>
        <strain evidence="4">VTCC 930004</strain>
    </source>
</reference>
<evidence type="ECO:0000313" key="4">
    <source>
        <dbReference type="EMBL" id="KAJ2925762.1"/>
    </source>
</evidence>
<dbReference type="Gene3D" id="1.10.3210.10">
    <property type="entry name" value="Hypothetical protein af1432"/>
    <property type="match status" value="1"/>
</dbReference>
<dbReference type="GO" id="GO:0002953">
    <property type="term" value="F:5'-deoxynucleotidase activity"/>
    <property type="evidence" value="ECO:0007669"/>
    <property type="project" value="InterPro"/>
</dbReference>
<dbReference type="EMBL" id="JANBPK010001120">
    <property type="protein sequence ID" value="KAJ2925762.1"/>
    <property type="molecule type" value="Genomic_DNA"/>
</dbReference>
<evidence type="ECO:0000256" key="1">
    <source>
        <dbReference type="ARBA" id="ARBA00022723"/>
    </source>
</evidence>
<organism evidence="4 5">
    <name type="scientific">Candolleomyces eurysporus</name>
    <dbReference type="NCBI Taxonomy" id="2828524"/>
    <lineage>
        <taxon>Eukaryota</taxon>
        <taxon>Fungi</taxon>
        <taxon>Dikarya</taxon>
        <taxon>Basidiomycota</taxon>
        <taxon>Agaricomycotina</taxon>
        <taxon>Agaricomycetes</taxon>
        <taxon>Agaricomycetidae</taxon>
        <taxon>Agaricales</taxon>
        <taxon>Agaricineae</taxon>
        <taxon>Psathyrellaceae</taxon>
        <taxon>Candolleomyces</taxon>
    </lineage>
</organism>
<feature type="non-terminal residue" evidence="4">
    <location>
        <position position="74"/>
    </location>
</feature>
<dbReference type="PANTHER" id="PTHR11845:SF13">
    <property type="entry name" value="5'-DEOXYNUCLEOTIDASE HDDC2"/>
    <property type="match status" value="1"/>
</dbReference>
<keyword evidence="1" id="KW-0479">Metal-binding</keyword>
<dbReference type="GO" id="GO:0005737">
    <property type="term" value="C:cytoplasm"/>
    <property type="evidence" value="ECO:0007669"/>
    <property type="project" value="TreeGrafter"/>
</dbReference>
<name>A0A9W8MDG8_9AGAR</name>
<dbReference type="InterPro" id="IPR006674">
    <property type="entry name" value="HD_domain"/>
</dbReference>
<dbReference type="OrthoDB" id="10254258at2759"/>
<keyword evidence="2" id="KW-0378">Hydrolase</keyword>
<dbReference type="Proteomes" id="UP001140091">
    <property type="component" value="Unassembled WGS sequence"/>
</dbReference>